<keyword evidence="4" id="KW-1185">Reference proteome</keyword>
<dbReference type="CDD" id="cd05289">
    <property type="entry name" value="MDR_like_2"/>
    <property type="match status" value="1"/>
</dbReference>
<protein>
    <submittedName>
        <fullName evidence="3">NADP-dependent oxidoreductase</fullName>
    </submittedName>
</protein>
<dbReference type="InterPro" id="IPR051603">
    <property type="entry name" value="Zinc-ADH_QOR/CCCR"/>
</dbReference>
<dbReference type="InterPro" id="IPR020843">
    <property type="entry name" value="ER"/>
</dbReference>
<proteinExistence type="predicted"/>
<evidence type="ECO:0000259" key="2">
    <source>
        <dbReference type="SMART" id="SM00829"/>
    </source>
</evidence>
<name>A0ABY5ZGQ8_9ACTN</name>
<reference evidence="3" key="1">
    <citation type="submission" date="2021-04" db="EMBL/GenBank/DDBJ databases">
        <title>Biosynthetic gene clusters of Dactylosporangioum roseum.</title>
        <authorList>
            <person name="Hartkoorn R.C."/>
            <person name="Beaudoing E."/>
            <person name="Hot D."/>
            <person name="Moureu S."/>
        </authorList>
    </citation>
    <scope>NUCLEOTIDE SEQUENCE</scope>
    <source>
        <strain evidence="3">NRRL B-16295</strain>
    </source>
</reference>
<keyword evidence="1" id="KW-0521">NADP</keyword>
<dbReference type="Pfam" id="PF08240">
    <property type="entry name" value="ADH_N"/>
    <property type="match status" value="1"/>
</dbReference>
<accession>A0ABY5ZGQ8</accession>
<dbReference type="SMART" id="SM00829">
    <property type="entry name" value="PKS_ER"/>
    <property type="match status" value="1"/>
</dbReference>
<dbReference type="PANTHER" id="PTHR44154">
    <property type="entry name" value="QUINONE OXIDOREDUCTASE"/>
    <property type="match status" value="1"/>
</dbReference>
<dbReference type="Proteomes" id="UP001058271">
    <property type="component" value="Chromosome"/>
</dbReference>
<organism evidence="3 4">
    <name type="scientific">Dactylosporangium roseum</name>
    <dbReference type="NCBI Taxonomy" id="47989"/>
    <lineage>
        <taxon>Bacteria</taxon>
        <taxon>Bacillati</taxon>
        <taxon>Actinomycetota</taxon>
        <taxon>Actinomycetes</taxon>
        <taxon>Micromonosporales</taxon>
        <taxon>Micromonosporaceae</taxon>
        <taxon>Dactylosporangium</taxon>
    </lineage>
</organism>
<dbReference type="InterPro" id="IPR011032">
    <property type="entry name" value="GroES-like_sf"/>
</dbReference>
<dbReference type="PANTHER" id="PTHR44154:SF1">
    <property type="entry name" value="QUINONE OXIDOREDUCTASE"/>
    <property type="match status" value="1"/>
</dbReference>
<dbReference type="RefSeq" id="WP_260728859.1">
    <property type="nucleotide sequence ID" value="NZ_BAAABS010000089.1"/>
</dbReference>
<dbReference type="EMBL" id="CP073721">
    <property type="protein sequence ID" value="UWZ39449.1"/>
    <property type="molecule type" value="Genomic_DNA"/>
</dbReference>
<evidence type="ECO:0000313" key="3">
    <source>
        <dbReference type="EMBL" id="UWZ39449.1"/>
    </source>
</evidence>
<feature type="domain" description="Enoyl reductase (ER)" evidence="2">
    <location>
        <begin position="10"/>
        <end position="303"/>
    </location>
</feature>
<dbReference type="Gene3D" id="3.90.180.10">
    <property type="entry name" value="Medium-chain alcohol dehydrogenases, catalytic domain"/>
    <property type="match status" value="1"/>
</dbReference>
<sequence>MRAFVIPSPQCSSVELARVPVPRIGREELLVRIKAVGVGIHDSYFLPPGISYPFPIGIEAAGVVEEVGSAVAGHQPGDRIAFVSSMQVRGGTWAEYAAVRADSLIVPIPAGLDFEQAAAVPVAGNTTLRAFRTLPPIQAGGSIFVAGASGAIGTFAVQLARAKGWQVAASASQHNHEYLASLGATKIVDYHDRSWPDEIRRWRPGGTDAALAIQPNTTADSLRVVKDGGTVITISGDQVAPTPGVTVAMPSHSINVRDELVALMERIASGQMRLTIEKVYPFEDGLEALAKVRTRRARGKTVLTLR</sequence>
<evidence type="ECO:0000313" key="4">
    <source>
        <dbReference type="Proteomes" id="UP001058271"/>
    </source>
</evidence>
<evidence type="ECO:0000256" key="1">
    <source>
        <dbReference type="ARBA" id="ARBA00022857"/>
    </source>
</evidence>
<dbReference type="Pfam" id="PF13602">
    <property type="entry name" value="ADH_zinc_N_2"/>
    <property type="match status" value="1"/>
</dbReference>
<dbReference type="InterPro" id="IPR036291">
    <property type="entry name" value="NAD(P)-bd_dom_sf"/>
</dbReference>
<gene>
    <name evidence="3" type="ORF">Drose_15130</name>
</gene>
<dbReference type="InterPro" id="IPR013154">
    <property type="entry name" value="ADH-like_N"/>
</dbReference>
<dbReference type="Gene3D" id="3.40.50.720">
    <property type="entry name" value="NAD(P)-binding Rossmann-like Domain"/>
    <property type="match status" value="1"/>
</dbReference>
<dbReference type="SUPFAM" id="SSF51735">
    <property type="entry name" value="NAD(P)-binding Rossmann-fold domains"/>
    <property type="match status" value="1"/>
</dbReference>
<dbReference type="SUPFAM" id="SSF50129">
    <property type="entry name" value="GroES-like"/>
    <property type="match status" value="1"/>
</dbReference>